<comment type="similarity">
    <text evidence="1">Belongs to the class-I pyridoxal-phosphate-dependent aminotransferase family.</text>
</comment>
<evidence type="ECO:0000256" key="1">
    <source>
        <dbReference type="RuleBase" id="RU000481"/>
    </source>
</evidence>
<dbReference type="Gene3D" id="3.40.640.10">
    <property type="entry name" value="Type I PLP-dependent aspartate aminotransferase-like (Major domain)"/>
    <property type="match status" value="1"/>
</dbReference>
<dbReference type="PANTHER" id="PTHR43510:SF1">
    <property type="entry name" value="AMINOTRANSFERASE FUNCTION, HYPOTHETICAL (EUROFUNG)"/>
    <property type="match status" value="1"/>
</dbReference>
<dbReference type="InterPro" id="IPR004839">
    <property type="entry name" value="Aminotransferase_I/II_large"/>
</dbReference>
<dbReference type="Pfam" id="PF00155">
    <property type="entry name" value="Aminotran_1_2"/>
    <property type="match status" value="1"/>
</dbReference>
<sequence>MKIRNFEVEMWMNRYETTCTHNLAETCVESLTVEQLLDMAGKRETFLEELLPLKLTYGTIEGTDRLRNLVAGLYEHQRPENVIVTHGAAGANALVHQTLIEPEDVVVTVLPTYQQHYSIPESFGAQVRYVNLREENGFLPDLAELEAAAGPGTRLIAINNPNNPTGSLMGRETLEGIARIAAKTGAYVLSDEVYRGIDQDGDGFTVSIADLYERGISTASMSKSFSLAGLRLGWVAGPEELIHRISAHRDYTTISVGMVDDLLACIALETKDAILERSRSIVRTNLEILDEWVAGEPAIGYLRPRGGTTALLRYGTGQPSEELAEQILAETGVLLTPGSAFDIEGCLRIGYANNQAVLREGLERLSGFFAQQRSGSAATAASEG</sequence>
<dbReference type="Gene3D" id="3.90.1150.10">
    <property type="entry name" value="Aspartate Aminotransferase, domain 1"/>
    <property type="match status" value="1"/>
</dbReference>
<dbReference type="InterPro" id="IPR015421">
    <property type="entry name" value="PyrdxlP-dep_Trfase_major"/>
</dbReference>
<gene>
    <name evidence="3" type="ORF">GCM10023081_30400</name>
</gene>
<comment type="caution">
    <text evidence="3">The sequence shown here is derived from an EMBL/GenBank/DDBJ whole genome shotgun (WGS) entry which is preliminary data.</text>
</comment>
<dbReference type="GO" id="GO:0008483">
    <property type="term" value="F:transaminase activity"/>
    <property type="evidence" value="ECO:0007669"/>
    <property type="project" value="UniProtKB-KW"/>
</dbReference>
<feature type="domain" description="Aminotransferase class I/classII large" evidence="2">
    <location>
        <begin position="56"/>
        <end position="365"/>
    </location>
</feature>
<dbReference type="EMBL" id="BAABEO010000020">
    <property type="protein sequence ID" value="GAA3690939.1"/>
    <property type="molecule type" value="Genomic_DNA"/>
</dbReference>
<dbReference type="PROSITE" id="PS00105">
    <property type="entry name" value="AA_TRANSFER_CLASS_1"/>
    <property type="match status" value="1"/>
</dbReference>
<evidence type="ECO:0000313" key="3">
    <source>
        <dbReference type="EMBL" id="GAA3690939.1"/>
    </source>
</evidence>
<keyword evidence="1 3" id="KW-0032">Aminotransferase</keyword>
<reference evidence="4" key="1">
    <citation type="journal article" date="2019" name="Int. J. Syst. Evol. Microbiol.">
        <title>The Global Catalogue of Microorganisms (GCM) 10K type strain sequencing project: providing services to taxonomists for standard genome sequencing and annotation.</title>
        <authorList>
            <consortium name="The Broad Institute Genomics Platform"/>
            <consortium name="The Broad Institute Genome Sequencing Center for Infectious Disease"/>
            <person name="Wu L."/>
            <person name="Ma J."/>
        </authorList>
    </citation>
    <scope>NUCLEOTIDE SEQUENCE [LARGE SCALE GENOMIC DNA]</scope>
    <source>
        <strain evidence="4">JCM 30742</strain>
    </source>
</reference>
<name>A0ABP7CHX3_9MICC</name>
<comment type="cofactor">
    <cofactor evidence="1">
        <name>pyridoxal 5'-phosphate</name>
        <dbReference type="ChEBI" id="CHEBI:597326"/>
    </cofactor>
</comment>
<proteinExistence type="inferred from homology"/>
<evidence type="ECO:0000313" key="4">
    <source>
        <dbReference type="Proteomes" id="UP001500752"/>
    </source>
</evidence>
<keyword evidence="1" id="KW-0808">Transferase</keyword>
<protein>
    <recommendedName>
        <fullName evidence="1">Aminotransferase</fullName>
        <ecNumber evidence="1">2.6.1.-</ecNumber>
    </recommendedName>
</protein>
<dbReference type="SUPFAM" id="SSF53383">
    <property type="entry name" value="PLP-dependent transferases"/>
    <property type="match status" value="1"/>
</dbReference>
<dbReference type="InterPro" id="IPR015424">
    <property type="entry name" value="PyrdxlP-dep_Trfase"/>
</dbReference>
<dbReference type="NCBIfam" id="NF005593">
    <property type="entry name" value="PRK07324.1"/>
    <property type="match status" value="1"/>
</dbReference>
<evidence type="ECO:0000259" key="2">
    <source>
        <dbReference type="Pfam" id="PF00155"/>
    </source>
</evidence>
<organism evidence="3 4">
    <name type="scientific">Arthrobacter ginkgonis</name>
    <dbReference type="NCBI Taxonomy" id="1630594"/>
    <lineage>
        <taxon>Bacteria</taxon>
        <taxon>Bacillati</taxon>
        <taxon>Actinomycetota</taxon>
        <taxon>Actinomycetes</taxon>
        <taxon>Micrococcales</taxon>
        <taxon>Micrococcaceae</taxon>
        <taxon>Arthrobacter</taxon>
    </lineage>
</organism>
<accession>A0ABP7CHX3</accession>
<dbReference type="InterPro" id="IPR004838">
    <property type="entry name" value="NHTrfase_class1_PyrdxlP-BS"/>
</dbReference>
<keyword evidence="4" id="KW-1185">Reference proteome</keyword>
<dbReference type="CDD" id="cd00609">
    <property type="entry name" value="AAT_like"/>
    <property type="match status" value="1"/>
</dbReference>
<dbReference type="RefSeq" id="WP_345152008.1">
    <property type="nucleotide sequence ID" value="NZ_BAABEO010000020.1"/>
</dbReference>
<dbReference type="PANTHER" id="PTHR43510">
    <property type="entry name" value="AMINOTRANSFERASE FUNCTION, HYPOTHETICAL (EUROFUNG)"/>
    <property type="match status" value="1"/>
</dbReference>
<dbReference type="EC" id="2.6.1.-" evidence="1"/>
<dbReference type="InterPro" id="IPR015422">
    <property type="entry name" value="PyrdxlP-dep_Trfase_small"/>
</dbReference>
<dbReference type="Proteomes" id="UP001500752">
    <property type="component" value="Unassembled WGS sequence"/>
</dbReference>